<name>A0ABU6SKZ2_9FABA</name>
<evidence type="ECO:0000313" key="1">
    <source>
        <dbReference type="EMBL" id="MED6137106.1"/>
    </source>
</evidence>
<organism evidence="1 2">
    <name type="scientific">Stylosanthes scabra</name>
    <dbReference type="NCBI Taxonomy" id="79078"/>
    <lineage>
        <taxon>Eukaryota</taxon>
        <taxon>Viridiplantae</taxon>
        <taxon>Streptophyta</taxon>
        <taxon>Embryophyta</taxon>
        <taxon>Tracheophyta</taxon>
        <taxon>Spermatophyta</taxon>
        <taxon>Magnoliopsida</taxon>
        <taxon>eudicotyledons</taxon>
        <taxon>Gunneridae</taxon>
        <taxon>Pentapetalae</taxon>
        <taxon>rosids</taxon>
        <taxon>fabids</taxon>
        <taxon>Fabales</taxon>
        <taxon>Fabaceae</taxon>
        <taxon>Papilionoideae</taxon>
        <taxon>50 kb inversion clade</taxon>
        <taxon>dalbergioids sensu lato</taxon>
        <taxon>Dalbergieae</taxon>
        <taxon>Pterocarpus clade</taxon>
        <taxon>Stylosanthes</taxon>
    </lineage>
</organism>
<keyword evidence="2" id="KW-1185">Reference proteome</keyword>
<proteinExistence type="predicted"/>
<feature type="non-terminal residue" evidence="1">
    <location>
        <position position="1"/>
    </location>
</feature>
<gene>
    <name evidence="1" type="ORF">PIB30_061929</name>
</gene>
<comment type="caution">
    <text evidence="1">The sequence shown here is derived from an EMBL/GenBank/DDBJ whole genome shotgun (WGS) entry which is preliminary data.</text>
</comment>
<evidence type="ECO:0000313" key="2">
    <source>
        <dbReference type="Proteomes" id="UP001341840"/>
    </source>
</evidence>
<sequence length="57" mass="6538">QKIEVDKMGFSSLKTMPNWNIDRRLFLALARTFNPMTSKLELVLGEIDVTTEKLALL</sequence>
<accession>A0ABU6SKZ2</accession>
<dbReference type="Proteomes" id="UP001341840">
    <property type="component" value="Unassembled WGS sequence"/>
</dbReference>
<protein>
    <submittedName>
        <fullName evidence="1">Uncharacterized protein</fullName>
    </submittedName>
</protein>
<dbReference type="EMBL" id="JASCZI010060983">
    <property type="protein sequence ID" value="MED6137106.1"/>
    <property type="molecule type" value="Genomic_DNA"/>
</dbReference>
<reference evidence="1 2" key="1">
    <citation type="journal article" date="2023" name="Plants (Basel)">
        <title>Bridging the Gap: Combining Genomics and Transcriptomics Approaches to Understand Stylosanthes scabra, an Orphan Legume from the Brazilian Caatinga.</title>
        <authorList>
            <person name="Ferreira-Neto J.R.C."/>
            <person name="da Silva M.D."/>
            <person name="Binneck E."/>
            <person name="de Melo N.F."/>
            <person name="da Silva R.H."/>
            <person name="de Melo A.L.T.M."/>
            <person name="Pandolfi V."/>
            <person name="Bustamante F.O."/>
            <person name="Brasileiro-Vidal A.C."/>
            <person name="Benko-Iseppon A.M."/>
        </authorList>
    </citation>
    <scope>NUCLEOTIDE SEQUENCE [LARGE SCALE GENOMIC DNA]</scope>
    <source>
        <tissue evidence="1">Leaves</tissue>
    </source>
</reference>